<accession>A0A1V9Y945</accession>
<dbReference type="Proteomes" id="UP000243579">
    <property type="component" value="Unassembled WGS sequence"/>
</dbReference>
<dbReference type="PANTHER" id="PTHR33939">
    <property type="entry name" value="PROTEIN CBG22215"/>
    <property type="match status" value="1"/>
</dbReference>
<evidence type="ECO:0000256" key="1">
    <source>
        <dbReference type="SAM" id="MobiDB-lite"/>
    </source>
</evidence>
<keyword evidence="3" id="KW-1185">Reference proteome</keyword>
<feature type="region of interest" description="Disordered" evidence="1">
    <location>
        <begin position="71"/>
        <end position="101"/>
    </location>
</feature>
<evidence type="ECO:0000313" key="2">
    <source>
        <dbReference type="EMBL" id="OQR82255.1"/>
    </source>
</evidence>
<proteinExistence type="predicted"/>
<dbReference type="EMBL" id="JNBR01002536">
    <property type="protein sequence ID" value="OQR82255.1"/>
    <property type="molecule type" value="Genomic_DNA"/>
</dbReference>
<sequence length="125" mass="13750">MAEARGHTVVYTPAYHSRLQPLELLWSYVKGRVGQQYTTSTTFADVRARLDLALDSIPSEIIFKCIENSKAEWPPSTPADEGRADDAVDCGSDSDNELSWDECDLSDYDVDIGANSSDDDTSIIA</sequence>
<dbReference type="AlphaFoldDB" id="A0A1V9Y945"/>
<reference evidence="2 3" key="1">
    <citation type="journal article" date="2014" name="Genome Biol. Evol.">
        <title>The secreted proteins of Achlya hypogyna and Thraustotheca clavata identify the ancestral oomycete secretome and reveal gene acquisitions by horizontal gene transfer.</title>
        <authorList>
            <person name="Misner I."/>
            <person name="Blouin N."/>
            <person name="Leonard G."/>
            <person name="Richards T.A."/>
            <person name="Lane C.E."/>
        </authorList>
    </citation>
    <scope>NUCLEOTIDE SEQUENCE [LARGE SCALE GENOMIC DNA]</scope>
    <source>
        <strain evidence="2 3">ATCC 48635</strain>
    </source>
</reference>
<feature type="compositionally biased region" description="Acidic residues" evidence="1">
    <location>
        <begin position="92"/>
        <end position="101"/>
    </location>
</feature>
<dbReference type="OrthoDB" id="7460492at2759"/>
<evidence type="ECO:0008006" key="4">
    <source>
        <dbReference type="Google" id="ProtNLM"/>
    </source>
</evidence>
<dbReference type="PANTHER" id="PTHR33939:SF1">
    <property type="entry name" value="DUF4371 DOMAIN-CONTAINING PROTEIN"/>
    <property type="match status" value="1"/>
</dbReference>
<gene>
    <name evidence="2" type="ORF">ACHHYP_20808</name>
</gene>
<name>A0A1V9Y945_ACHHY</name>
<dbReference type="Gene3D" id="3.30.420.10">
    <property type="entry name" value="Ribonuclease H-like superfamily/Ribonuclease H"/>
    <property type="match status" value="1"/>
</dbReference>
<dbReference type="GO" id="GO:0003676">
    <property type="term" value="F:nucleic acid binding"/>
    <property type="evidence" value="ECO:0007669"/>
    <property type="project" value="InterPro"/>
</dbReference>
<organism evidence="2 3">
    <name type="scientific">Achlya hypogyna</name>
    <name type="common">Oomycete</name>
    <name type="synonym">Protoachlya hypogyna</name>
    <dbReference type="NCBI Taxonomy" id="1202772"/>
    <lineage>
        <taxon>Eukaryota</taxon>
        <taxon>Sar</taxon>
        <taxon>Stramenopiles</taxon>
        <taxon>Oomycota</taxon>
        <taxon>Saprolegniomycetes</taxon>
        <taxon>Saprolegniales</taxon>
        <taxon>Achlyaceae</taxon>
        <taxon>Achlya</taxon>
    </lineage>
</organism>
<comment type="caution">
    <text evidence="2">The sequence shown here is derived from an EMBL/GenBank/DDBJ whole genome shotgun (WGS) entry which is preliminary data.</text>
</comment>
<protein>
    <recommendedName>
        <fullName evidence="4">Tc1-like transposase DDE domain-containing protein</fullName>
    </recommendedName>
</protein>
<dbReference type="InterPro" id="IPR036397">
    <property type="entry name" value="RNaseH_sf"/>
</dbReference>
<evidence type="ECO:0000313" key="3">
    <source>
        <dbReference type="Proteomes" id="UP000243579"/>
    </source>
</evidence>